<evidence type="ECO:0000313" key="2">
    <source>
        <dbReference type="Proteomes" id="UP000006512"/>
    </source>
</evidence>
<organism evidence="1 2">
    <name type="scientific">Asticcacaulis biprosthecium C19</name>
    <dbReference type="NCBI Taxonomy" id="715226"/>
    <lineage>
        <taxon>Bacteria</taxon>
        <taxon>Pseudomonadati</taxon>
        <taxon>Pseudomonadota</taxon>
        <taxon>Alphaproteobacteria</taxon>
        <taxon>Caulobacterales</taxon>
        <taxon>Caulobacteraceae</taxon>
        <taxon>Asticcacaulis</taxon>
    </lineage>
</organism>
<protein>
    <submittedName>
        <fullName evidence="1">Putative membrane protein</fullName>
    </submittedName>
</protein>
<gene>
    <name evidence="1" type="ORF">ABI_43520</name>
</gene>
<evidence type="ECO:0000313" key="1">
    <source>
        <dbReference type="EMBL" id="EGF89928.1"/>
    </source>
</evidence>
<dbReference type="EMBL" id="GL883080">
    <property type="protein sequence ID" value="EGF89928.1"/>
    <property type="molecule type" value="Genomic_DNA"/>
</dbReference>
<accession>F4QT58</accession>
<name>F4QT58_9CAUL</name>
<sequence>MSLLRSTSMKKLILAVAALAAVAGAVVVASPASAIPPVWCPYC</sequence>
<dbReference type="STRING" id="715226.ABI_43520"/>
<dbReference type="Proteomes" id="UP000006512">
    <property type="component" value="Unassembled WGS sequence"/>
</dbReference>
<keyword evidence="2" id="KW-1185">Reference proteome</keyword>
<reference evidence="2" key="1">
    <citation type="submission" date="2011-03" db="EMBL/GenBank/DDBJ databases">
        <title>Draft genome sequence of Brevundimonas diminuta.</title>
        <authorList>
            <person name="Brown P.J.B."/>
            <person name="Buechlein A."/>
            <person name="Hemmerich C."/>
            <person name="Brun Y.V."/>
        </authorList>
    </citation>
    <scope>NUCLEOTIDE SEQUENCE [LARGE SCALE GENOMIC DNA]</scope>
    <source>
        <strain evidence="2">C19</strain>
    </source>
</reference>
<dbReference type="HOGENOM" id="CLU_3229002_0_0_5"/>
<proteinExistence type="predicted"/>
<dbReference type="AlphaFoldDB" id="F4QT58"/>